<comment type="catalytic activity">
    <reaction evidence="9">
        <text>S-hexadecanoyl-L-cysteinyl-[protein] + H2O = L-cysteinyl-[protein] + hexadecanoate + H(+)</text>
        <dbReference type="Rhea" id="RHEA:19233"/>
        <dbReference type="Rhea" id="RHEA-COMP:10131"/>
        <dbReference type="Rhea" id="RHEA-COMP:11032"/>
        <dbReference type="ChEBI" id="CHEBI:7896"/>
        <dbReference type="ChEBI" id="CHEBI:15377"/>
        <dbReference type="ChEBI" id="CHEBI:15378"/>
        <dbReference type="ChEBI" id="CHEBI:29950"/>
        <dbReference type="ChEBI" id="CHEBI:74151"/>
        <dbReference type="EC" id="3.1.2.22"/>
    </reaction>
</comment>
<dbReference type="PANTHER" id="PTHR10655:SF17">
    <property type="entry name" value="LYSOPHOSPHOLIPASE-LIKE PROTEIN 1"/>
    <property type="match status" value="1"/>
</dbReference>
<keyword evidence="4" id="KW-0719">Serine esterase</keyword>
<dbReference type="Gene3D" id="3.40.50.1820">
    <property type="entry name" value="alpha/beta hydrolase"/>
    <property type="match status" value="1"/>
</dbReference>
<comment type="caution">
    <text evidence="11">The sequence shown here is derived from an EMBL/GenBank/DDBJ whole genome shotgun (WGS) entry which is preliminary data.</text>
</comment>
<evidence type="ECO:0000256" key="5">
    <source>
        <dbReference type="ARBA" id="ARBA00022801"/>
    </source>
</evidence>
<evidence type="ECO:0000256" key="2">
    <source>
        <dbReference type="ARBA" id="ARBA00012423"/>
    </source>
</evidence>
<proteinExistence type="inferred from homology"/>
<sequence length="245" mass="26955">MSTPGAIVIPAVTKHTATVILAHGLGDTGAGWAGIARNFRRRSKLDEVAFIFPNAPTIPITINGGMRMPGWFDIRRLKNATSVEDLSREEDEEGILRCRDYFHSLIRDETTNKGIPSERIVIGGFSQGGAITLLSGVSCPTKLGGIFGLSSYLPLRDKLKDMIPSDNPNSNTKIFMAHGMEDPLVRYDWGIKTGEKLTELGYTVDFRGYACSGLDHSADVRELDHFENYLAEVLPPTKDDQLSEL</sequence>
<dbReference type="GO" id="GO:0052689">
    <property type="term" value="F:carboxylic ester hydrolase activity"/>
    <property type="evidence" value="ECO:0007669"/>
    <property type="project" value="UniProtKB-KW"/>
</dbReference>
<evidence type="ECO:0000256" key="6">
    <source>
        <dbReference type="ARBA" id="ARBA00022832"/>
    </source>
</evidence>
<name>A0A9P8I3J3_9PEZI</name>
<dbReference type="GO" id="GO:0006631">
    <property type="term" value="P:fatty acid metabolic process"/>
    <property type="evidence" value="ECO:0007669"/>
    <property type="project" value="UniProtKB-KW"/>
</dbReference>
<dbReference type="SUPFAM" id="SSF53474">
    <property type="entry name" value="alpha/beta-Hydrolases"/>
    <property type="match status" value="1"/>
</dbReference>
<dbReference type="GO" id="GO:0008474">
    <property type="term" value="F:palmitoyl-(protein) hydrolase activity"/>
    <property type="evidence" value="ECO:0007669"/>
    <property type="project" value="UniProtKB-EC"/>
</dbReference>
<evidence type="ECO:0000256" key="8">
    <source>
        <dbReference type="ARBA" id="ARBA00031195"/>
    </source>
</evidence>
<dbReference type="InterPro" id="IPR050565">
    <property type="entry name" value="LYPA1-2/EST-like"/>
</dbReference>
<keyword evidence="12" id="KW-1185">Reference proteome</keyword>
<evidence type="ECO:0000313" key="11">
    <source>
        <dbReference type="EMBL" id="KAH0538222.1"/>
    </source>
</evidence>
<dbReference type="EMBL" id="JAGHQL010000118">
    <property type="protein sequence ID" value="KAH0538222.1"/>
    <property type="molecule type" value="Genomic_DNA"/>
</dbReference>
<gene>
    <name evidence="11" type="ORF">FGG08_005191</name>
</gene>
<protein>
    <recommendedName>
        <fullName evidence="3">Acyl-protein thioesterase 1</fullName>
        <ecNumber evidence="2">3.1.2.22</ecNumber>
    </recommendedName>
    <alternativeName>
        <fullName evidence="8">Palmitoyl-protein hydrolase</fullName>
    </alternativeName>
</protein>
<keyword evidence="6" id="KW-0443">Lipid metabolism</keyword>
<keyword evidence="5" id="KW-0378">Hydrolase</keyword>
<comment type="similarity">
    <text evidence="1">Belongs to the AB hydrolase superfamily. AB hydrolase 2 family.</text>
</comment>
<dbReference type="AlphaFoldDB" id="A0A9P8I3J3"/>
<evidence type="ECO:0000256" key="9">
    <source>
        <dbReference type="ARBA" id="ARBA00047337"/>
    </source>
</evidence>
<evidence type="ECO:0000313" key="12">
    <source>
        <dbReference type="Proteomes" id="UP000698800"/>
    </source>
</evidence>
<dbReference type="OrthoDB" id="2418081at2759"/>
<evidence type="ECO:0000256" key="1">
    <source>
        <dbReference type="ARBA" id="ARBA00006499"/>
    </source>
</evidence>
<evidence type="ECO:0000259" key="10">
    <source>
        <dbReference type="Pfam" id="PF02230"/>
    </source>
</evidence>
<accession>A0A9P8I3J3</accession>
<dbReference type="GO" id="GO:0005737">
    <property type="term" value="C:cytoplasm"/>
    <property type="evidence" value="ECO:0007669"/>
    <property type="project" value="TreeGrafter"/>
</dbReference>
<evidence type="ECO:0000256" key="4">
    <source>
        <dbReference type="ARBA" id="ARBA00022487"/>
    </source>
</evidence>
<dbReference type="Proteomes" id="UP000698800">
    <property type="component" value="Unassembled WGS sequence"/>
</dbReference>
<organism evidence="11 12">
    <name type="scientific">Glutinoglossum americanum</name>
    <dbReference type="NCBI Taxonomy" id="1670608"/>
    <lineage>
        <taxon>Eukaryota</taxon>
        <taxon>Fungi</taxon>
        <taxon>Dikarya</taxon>
        <taxon>Ascomycota</taxon>
        <taxon>Pezizomycotina</taxon>
        <taxon>Geoglossomycetes</taxon>
        <taxon>Geoglossales</taxon>
        <taxon>Geoglossaceae</taxon>
        <taxon>Glutinoglossum</taxon>
    </lineage>
</organism>
<dbReference type="Pfam" id="PF02230">
    <property type="entry name" value="Abhydrolase_2"/>
    <property type="match status" value="1"/>
</dbReference>
<feature type="domain" description="Phospholipase/carboxylesterase/thioesterase" evidence="10">
    <location>
        <begin position="6"/>
        <end position="232"/>
    </location>
</feature>
<comment type="function">
    <text evidence="7">Hydrolyzes fatty acids from S-acylated cysteine residues in proteins with a strong preference for palmitoylated G-alpha proteins over other acyl substrates. Mediates the deacylation of G-alpha proteins such as GPA1 in vivo, but has weak or no activity toward palmitoylated Ras proteins. Has weak lysophospholipase activity in vitro; however such activity may not exist in vivo.</text>
</comment>
<evidence type="ECO:0000256" key="3">
    <source>
        <dbReference type="ARBA" id="ARBA00014923"/>
    </source>
</evidence>
<dbReference type="InterPro" id="IPR029058">
    <property type="entry name" value="AB_hydrolase_fold"/>
</dbReference>
<dbReference type="EC" id="3.1.2.22" evidence="2"/>
<reference evidence="11" key="1">
    <citation type="submission" date="2021-03" db="EMBL/GenBank/DDBJ databases">
        <title>Comparative genomics and phylogenomic investigation of the class Geoglossomycetes provide insights into ecological specialization and systematics.</title>
        <authorList>
            <person name="Melie T."/>
            <person name="Pirro S."/>
            <person name="Miller A.N."/>
            <person name="Quandt A."/>
        </authorList>
    </citation>
    <scope>NUCLEOTIDE SEQUENCE</scope>
    <source>
        <strain evidence="11">GBOQ0MN5Z8</strain>
    </source>
</reference>
<keyword evidence="6" id="KW-0276">Fatty acid metabolism</keyword>
<dbReference type="PANTHER" id="PTHR10655">
    <property type="entry name" value="LYSOPHOSPHOLIPASE-RELATED"/>
    <property type="match status" value="1"/>
</dbReference>
<evidence type="ECO:0000256" key="7">
    <source>
        <dbReference type="ARBA" id="ARBA00029392"/>
    </source>
</evidence>
<dbReference type="InterPro" id="IPR003140">
    <property type="entry name" value="PLipase/COase/thioEstase"/>
</dbReference>